<accession>A0A7K3U875</accession>
<organism evidence="3 4">
    <name type="scientific">Rhizobium phaseoli</name>
    <dbReference type="NCBI Taxonomy" id="396"/>
    <lineage>
        <taxon>Bacteria</taxon>
        <taxon>Pseudomonadati</taxon>
        <taxon>Pseudomonadota</taxon>
        <taxon>Alphaproteobacteria</taxon>
        <taxon>Hyphomicrobiales</taxon>
        <taxon>Rhizobiaceae</taxon>
        <taxon>Rhizobium/Agrobacterium group</taxon>
        <taxon>Rhizobium</taxon>
    </lineage>
</organism>
<dbReference type="GO" id="GO:0009898">
    <property type="term" value="C:cytoplasmic side of plasma membrane"/>
    <property type="evidence" value="ECO:0007669"/>
    <property type="project" value="TreeGrafter"/>
</dbReference>
<keyword evidence="1" id="KW-0547">Nucleotide-binding</keyword>
<dbReference type="PANTHER" id="PTHR43384:SF6">
    <property type="entry name" value="SEPTUM SITE-DETERMINING PROTEIN MIND HOMOLOG, CHLOROPLASTIC"/>
    <property type="match status" value="1"/>
</dbReference>
<evidence type="ECO:0000313" key="4">
    <source>
        <dbReference type="Proteomes" id="UP000471753"/>
    </source>
</evidence>
<comment type="caution">
    <text evidence="3">The sequence shown here is derived from an EMBL/GenBank/DDBJ whole genome shotgun (WGS) entry which is preliminary data.</text>
</comment>
<dbReference type="Gene3D" id="3.40.50.2300">
    <property type="match status" value="1"/>
</dbReference>
<dbReference type="GO" id="GO:0005829">
    <property type="term" value="C:cytosol"/>
    <property type="evidence" value="ECO:0007669"/>
    <property type="project" value="TreeGrafter"/>
</dbReference>
<dbReference type="SUPFAM" id="SSF52540">
    <property type="entry name" value="P-loop containing nucleoside triphosphate hydrolases"/>
    <property type="match status" value="1"/>
</dbReference>
<name>A0A7K3U875_9HYPH</name>
<sequence>MSAIEYEIKNQSELRHAEEAVRMADLENMRPLPRISVHAFCESEGLQQVMERCANDRRVAKVSMRITSGGIAAAANMFSGAPTPNLIILETKANAGNLLSELAPLAAVCDPTTKVVIIGYYNDIGLYRDLIRNGISEYMVQPVAMPDILASMASIFVDPEAEPLGRSIAFIGSKGGTGASTIAHNCAFGISNLFSSETILADLDLPYGTANIDFDQDPALGIAEAVFAPDRLDEVFLDRLLTKCSEHLSLLAAPSLLDRAYDFDGQAFQPVLDVLQRSAPVTVLDVPHAWSEWTRSVLSSVDEVVITAVPDLANLRNAKNMLDALRKMRPNDKLPHLVLNQVGMPKRPEISPSDFCEPLEIDPIAIIPFDIHLFGNAANSGRMISEVDPKSPTAETFSQISHIVTGRVAIKKAKKGGLLGLLKRK</sequence>
<dbReference type="SUPFAM" id="SSF52172">
    <property type="entry name" value="CheY-like"/>
    <property type="match status" value="1"/>
</dbReference>
<protein>
    <submittedName>
        <fullName evidence="3">CtpF protein</fullName>
    </submittedName>
</protein>
<proteinExistence type="predicted"/>
<evidence type="ECO:0000256" key="1">
    <source>
        <dbReference type="ARBA" id="ARBA00022741"/>
    </source>
</evidence>
<dbReference type="PANTHER" id="PTHR43384">
    <property type="entry name" value="SEPTUM SITE-DETERMINING PROTEIN MIND HOMOLOG, CHLOROPLASTIC-RELATED"/>
    <property type="match status" value="1"/>
</dbReference>
<evidence type="ECO:0000313" key="3">
    <source>
        <dbReference type="EMBL" id="NEJ69038.1"/>
    </source>
</evidence>
<reference evidence="3 4" key="1">
    <citation type="submission" date="2019-12" db="EMBL/GenBank/DDBJ databases">
        <title>Rhizobium genotypes associated with high levels of biological nitrogen fixation by grain legumes in a temperate-maritime cropping system.</title>
        <authorList>
            <person name="Maluk M."/>
            <person name="Francesc Ferrando Molina F."/>
            <person name="Lopez Del Egido L."/>
            <person name="Lafos M."/>
            <person name="Langarica-Fuentes A."/>
            <person name="Gebre Yohannes G."/>
            <person name="Young M.W."/>
            <person name="Martin P."/>
            <person name="Gantlett R."/>
            <person name="Kenicer G."/>
            <person name="Hawes C."/>
            <person name="Begg G.S."/>
            <person name="Quilliam R.S."/>
            <person name="Squire G.R."/>
            <person name="Poole P.S."/>
            <person name="Young P.W."/>
            <person name="Iannetta P.M."/>
            <person name="James E.K."/>
        </authorList>
    </citation>
    <scope>NUCLEOTIDE SEQUENCE [LARGE SCALE GENOMIC DNA]</scope>
    <source>
        <strain evidence="3 4">JHI366</strain>
    </source>
</reference>
<dbReference type="GO" id="GO:0005524">
    <property type="term" value="F:ATP binding"/>
    <property type="evidence" value="ECO:0007669"/>
    <property type="project" value="UniProtKB-KW"/>
</dbReference>
<dbReference type="AlphaFoldDB" id="A0A7K3U875"/>
<keyword evidence="2" id="KW-0067">ATP-binding</keyword>
<dbReference type="Gene3D" id="3.40.50.300">
    <property type="entry name" value="P-loop containing nucleotide triphosphate hydrolases"/>
    <property type="match status" value="1"/>
</dbReference>
<dbReference type="InterPro" id="IPR011006">
    <property type="entry name" value="CheY-like_superfamily"/>
</dbReference>
<dbReference type="GO" id="GO:0051782">
    <property type="term" value="P:negative regulation of cell division"/>
    <property type="evidence" value="ECO:0007669"/>
    <property type="project" value="TreeGrafter"/>
</dbReference>
<dbReference type="GO" id="GO:0016887">
    <property type="term" value="F:ATP hydrolysis activity"/>
    <property type="evidence" value="ECO:0007669"/>
    <property type="project" value="TreeGrafter"/>
</dbReference>
<evidence type="ECO:0000256" key="2">
    <source>
        <dbReference type="ARBA" id="ARBA00022840"/>
    </source>
</evidence>
<gene>
    <name evidence="3" type="ORF">GR197_00565</name>
</gene>
<dbReference type="InterPro" id="IPR050625">
    <property type="entry name" value="ParA/MinD_ATPase"/>
</dbReference>
<dbReference type="InterPro" id="IPR027417">
    <property type="entry name" value="P-loop_NTPase"/>
</dbReference>
<dbReference type="RefSeq" id="WP_164006110.1">
    <property type="nucleotide sequence ID" value="NZ_WUFT01000001.1"/>
</dbReference>
<dbReference type="EMBL" id="WUFT01000001">
    <property type="protein sequence ID" value="NEJ69038.1"/>
    <property type="molecule type" value="Genomic_DNA"/>
</dbReference>
<dbReference type="Proteomes" id="UP000471753">
    <property type="component" value="Unassembled WGS sequence"/>
</dbReference>